<proteinExistence type="predicted"/>
<evidence type="ECO:0000313" key="4">
    <source>
        <dbReference type="Proteomes" id="UP000273982"/>
    </source>
</evidence>
<dbReference type="PANTHER" id="PTHR33546">
    <property type="entry name" value="LARGE, MULTIFUNCTIONAL SECRETED PROTEIN-RELATED"/>
    <property type="match status" value="1"/>
</dbReference>
<dbReference type="Proteomes" id="UP000273982">
    <property type="component" value="Chromosome"/>
</dbReference>
<evidence type="ECO:0000313" key="3">
    <source>
        <dbReference type="EMBL" id="AZG76698.1"/>
    </source>
</evidence>
<dbReference type="PANTHER" id="PTHR33546:SF1">
    <property type="entry name" value="LARGE, MULTIFUNCTIONAL SECRETED PROTEIN"/>
    <property type="match status" value="1"/>
</dbReference>
<dbReference type="InterPro" id="IPR054539">
    <property type="entry name" value="Beta-prop_PDH"/>
</dbReference>
<dbReference type="Gene3D" id="2.120.10.30">
    <property type="entry name" value="TolB, C-terminal domain"/>
    <property type="match status" value="1"/>
</dbReference>
<dbReference type="RefSeq" id="WP_124738467.1">
    <property type="nucleotide sequence ID" value="NZ_CP034086.1"/>
</dbReference>
<dbReference type="Pfam" id="PF22807">
    <property type="entry name" value="TrAA12"/>
    <property type="match status" value="2"/>
</dbReference>
<feature type="domain" description="Pyrroloquinoline quinone-dependent pyranose dehydrogenase beta-propeller" evidence="2">
    <location>
        <begin position="140"/>
        <end position="287"/>
    </location>
</feature>
<evidence type="ECO:0000259" key="2">
    <source>
        <dbReference type="Pfam" id="PF22807"/>
    </source>
</evidence>
<gene>
    <name evidence="3" type="ORF">EHO51_08160</name>
</gene>
<dbReference type="InterPro" id="IPR011041">
    <property type="entry name" value="Quinoprot_gluc/sorb_DH_b-prop"/>
</dbReference>
<feature type="signal peptide" evidence="1">
    <location>
        <begin position="1"/>
        <end position="19"/>
    </location>
</feature>
<dbReference type="InterPro" id="IPR011042">
    <property type="entry name" value="6-blade_b-propeller_TolB-like"/>
</dbReference>
<protein>
    <submittedName>
        <fullName evidence="3">Sorbosone dehydrogenase family protein</fullName>
    </submittedName>
</protein>
<feature type="chain" id="PRO_5018034572" evidence="1">
    <location>
        <begin position="20"/>
        <end position="443"/>
    </location>
</feature>
<dbReference type="KEGG" id="mros:EHO51_08160"/>
<reference evidence="3 4" key="1">
    <citation type="submission" date="2018-11" db="EMBL/GenBank/DDBJ databases">
        <title>Genome squencing of methanotrophic bacteria isolated from alkaline groundwater in Korea.</title>
        <authorList>
            <person name="Nguyen L.N."/>
        </authorList>
    </citation>
    <scope>NUCLEOTIDE SEQUENCE [LARGE SCALE GENOMIC DNA]</scope>
    <source>
        <strain evidence="3 4">GW6</strain>
    </source>
</reference>
<evidence type="ECO:0000256" key="1">
    <source>
        <dbReference type="SAM" id="SignalP"/>
    </source>
</evidence>
<dbReference type="EMBL" id="CP034086">
    <property type="protein sequence ID" value="AZG76698.1"/>
    <property type="molecule type" value="Genomic_DNA"/>
</dbReference>
<dbReference type="SUPFAM" id="SSF50952">
    <property type="entry name" value="Soluble quinoprotein glucose dehydrogenase"/>
    <property type="match status" value="1"/>
</dbReference>
<organism evidence="3 4">
    <name type="scientific">Methylocystis rosea</name>
    <dbReference type="NCBI Taxonomy" id="173366"/>
    <lineage>
        <taxon>Bacteria</taxon>
        <taxon>Pseudomonadati</taxon>
        <taxon>Pseudomonadota</taxon>
        <taxon>Alphaproteobacteria</taxon>
        <taxon>Hyphomicrobiales</taxon>
        <taxon>Methylocystaceae</taxon>
        <taxon>Methylocystis</taxon>
    </lineage>
</organism>
<feature type="domain" description="Pyrroloquinoline quinone-dependent pyranose dehydrogenase beta-propeller" evidence="2">
    <location>
        <begin position="319"/>
        <end position="433"/>
    </location>
</feature>
<sequence length="443" mass="47907">MAANFFWRLLFTLTAIALAACDRGPEMPESAGYGPNPTLPSPHPTGAFPYVNIARAVGWPSGEKPTPAEGLDVEAFGTGLDHPRWLYELPNGDILVAETDAPPKPENEGGGVRGFFMGLYMRQAGSNKPSANRITLLRDADGDGVAETKEVFLENLNSPFGMALVGDQLYVANADSLVRFPYKVGDTRIEAPPEKVVDLPSGRNHHWTKSLVADPVGSRLYVGVGSNSNAAENGMEEEQNRADILEIDPATGDTRVFASGLRNPVGMDWNPATGDLWVAVNERDEIGDNLVPDYMTKVRDGAFYGWPYSYYGQHVDERVQPQDRELVKQAIRPDYALGSHTASLGFTFVGDSALGPFQNGAIIGQHGSWNRSPRVGYRVIFVKFENGAPVGAPKEVLTGFLNERGEARGRPVGVIVDKRGALLVADDVGGVVWRASAAKKQAE</sequence>
<keyword evidence="1" id="KW-0732">Signal</keyword>
<accession>A0A3G8M7A9</accession>
<dbReference type="AlphaFoldDB" id="A0A3G8M7A9"/>
<name>A0A3G8M7A9_9HYPH</name>